<dbReference type="GO" id="GO:0009103">
    <property type="term" value="P:lipopolysaccharide biosynthetic process"/>
    <property type="evidence" value="ECO:0007669"/>
    <property type="project" value="UniProtKB-ARBA"/>
</dbReference>
<feature type="transmembrane region" description="Helical" evidence="8">
    <location>
        <begin position="154"/>
        <end position="182"/>
    </location>
</feature>
<accession>A0A2K8YSB0</accession>
<feature type="transmembrane region" description="Helical" evidence="8">
    <location>
        <begin position="330"/>
        <end position="351"/>
    </location>
</feature>
<dbReference type="GO" id="GO:0005886">
    <property type="term" value="C:plasma membrane"/>
    <property type="evidence" value="ECO:0007669"/>
    <property type="project" value="UniProtKB-SubCell"/>
</dbReference>
<evidence type="ECO:0000256" key="5">
    <source>
        <dbReference type="ARBA" id="ARBA00022692"/>
    </source>
</evidence>
<feature type="transmembrane region" description="Helical" evidence="8">
    <location>
        <begin position="243"/>
        <end position="262"/>
    </location>
</feature>
<evidence type="ECO:0000313" key="10">
    <source>
        <dbReference type="Proteomes" id="UP000232883"/>
    </source>
</evidence>
<dbReference type="GO" id="GO:0016763">
    <property type="term" value="F:pentosyltransferase activity"/>
    <property type="evidence" value="ECO:0007669"/>
    <property type="project" value="TreeGrafter"/>
</dbReference>
<evidence type="ECO:0000256" key="3">
    <source>
        <dbReference type="ARBA" id="ARBA00022676"/>
    </source>
</evidence>
<feature type="transmembrane region" description="Helical" evidence="8">
    <location>
        <begin position="274"/>
        <end position="291"/>
    </location>
</feature>
<comment type="subcellular location">
    <subcellularLocation>
        <location evidence="1">Cell membrane</location>
        <topology evidence="1">Multi-pass membrane protein</topology>
    </subcellularLocation>
</comment>
<dbReference type="AlphaFoldDB" id="A0A2K8YSB0"/>
<dbReference type="PANTHER" id="PTHR33908">
    <property type="entry name" value="MANNOSYLTRANSFERASE YKCB-RELATED"/>
    <property type="match status" value="1"/>
</dbReference>
<organism evidence="9 10">
    <name type="scientific">Spirosoma pollinicola</name>
    <dbReference type="NCBI Taxonomy" id="2057025"/>
    <lineage>
        <taxon>Bacteria</taxon>
        <taxon>Pseudomonadati</taxon>
        <taxon>Bacteroidota</taxon>
        <taxon>Cytophagia</taxon>
        <taxon>Cytophagales</taxon>
        <taxon>Cytophagaceae</taxon>
        <taxon>Spirosoma</taxon>
    </lineage>
</organism>
<reference evidence="9 10" key="1">
    <citation type="submission" date="2017-11" db="EMBL/GenBank/DDBJ databases">
        <title>Taxonomic description and genome sequences of Spirosoma HA7 sp. nov., isolated from pollen microhabitat of Corylus avellana.</title>
        <authorList>
            <person name="Ambika Manirajan B."/>
            <person name="Suarez C."/>
            <person name="Ratering S."/>
            <person name="Geissler-Plaum R."/>
            <person name="Cardinale M."/>
            <person name="Sylvia S."/>
        </authorList>
    </citation>
    <scope>NUCLEOTIDE SEQUENCE [LARGE SCALE GENOMIC DNA]</scope>
    <source>
        <strain evidence="9 10">HA7</strain>
    </source>
</reference>
<evidence type="ECO:0000256" key="4">
    <source>
        <dbReference type="ARBA" id="ARBA00022679"/>
    </source>
</evidence>
<keyword evidence="4" id="KW-0808">Transferase</keyword>
<evidence type="ECO:0000256" key="2">
    <source>
        <dbReference type="ARBA" id="ARBA00022475"/>
    </source>
</evidence>
<feature type="transmembrane region" description="Helical" evidence="8">
    <location>
        <begin position="100"/>
        <end position="119"/>
    </location>
</feature>
<keyword evidence="10" id="KW-1185">Reference proteome</keyword>
<keyword evidence="7 8" id="KW-0472">Membrane</keyword>
<sequence length="487" mass="54663">MTRLFLFLALFCPLFFLFAYNSGYGYDAYEYLVIARSLNEGYALYDFIPSKSYLLYSSTNVLLNLLGGYNHVSVSALITLLATGVLLSAWRAARLFGERVALVTVGLTAACCAFMEMNFLEPESWIAIFGLNAFALAVGNKGSANLRWLGAGVLLGIAMCFKSVAAFYVVGFGAFILLLWFAGRLTFWSMVGRGMLVLLGFVLPLGLSALYFYATNRLDDHLEWTYIYPFGGYPSHTIFLVKFLIKISWLLLLLAVSFVLVWQPPYRNVYRQTPALWLALLLAVFSCVAMLKTQASHYFFPAAVFFVLHLGFMADLWLGQYESRNRKLPYRFVLAGVGVVGALLLISGLLYRPATIKRFISIADYSGEQQAGDFIREQTGPTGKALLIDNGMSLYYLSDREPNVPFIFTEMQTSHYIESHPDTYGRALADTSLKVVVFGNRSSVIDDSTALTQPANAYAIRQLREGLQKNFVKVKNPRFPLIYWVRK</sequence>
<dbReference type="EMBL" id="CP025096">
    <property type="protein sequence ID" value="AUD00521.1"/>
    <property type="molecule type" value="Genomic_DNA"/>
</dbReference>
<evidence type="ECO:0000256" key="6">
    <source>
        <dbReference type="ARBA" id="ARBA00022989"/>
    </source>
</evidence>
<gene>
    <name evidence="9" type="ORF">CWM47_01015</name>
</gene>
<proteinExistence type="predicted"/>
<protein>
    <recommendedName>
        <fullName evidence="11">Glycosyltransferase RgtA/B/C/D-like domain-containing protein</fullName>
    </recommendedName>
</protein>
<evidence type="ECO:0000256" key="7">
    <source>
        <dbReference type="ARBA" id="ARBA00023136"/>
    </source>
</evidence>
<dbReference type="OrthoDB" id="913152at2"/>
<feature type="transmembrane region" description="Helical" evidence="8">
    <location>
        <begin position="298"/>
        <end position="318"/>
    </location>
</feature>
<name>A0A2K8YSB0_9BACT</name>
<evidence type="ECO:0000256" key="8">
    <source>
        <dbReference type="SAM" id="Phobius"/>
    </source>
</evidence>
<feature type="transmembrane region" description="Helical" evidence="8">
    <location>
        <begin position="72"/>
        <end position="93"/>
    </location>
</feature>
<keyword evidence="3" id="KW-0328">Glycosyltransferase</keyword>
<dbReference type="PANTHER" id="PTHR33908:SF11">
    <property type="entry name" value="MEMBRANE PROTEIN"/>
    <property type="match status" value="1"/>
</dbReference>
<evidence type="ECO:0008006" key="11">
    <source>
        <dbReference type="Google" id="ProtNLM"/>
    </source>
</evidence>
<evidence type="ECO:0000256" key="1">
    <source>
        <dbReference type="ARBA" id="ARBA00004651"/>
    </source>
</evidence>
<evidence type="ECO:0000313" key="9">
    <source>
        <dbReference type="EMBL" id="AUD00521.1"/>
    </source>
</evidence>
<keyword evidence="6 8" id="KW-1133">Transmembrane helix</keyword>
<dbReference type="KEGG" id="spir:CWM47_01015"/>
<keyword evidence="5 8" id="KW-0812">Transmembrane</keyword>
<dbReference type="InterPro" id="IPR050297">
    <property type="entry name" value="LipidA_mod_glycosyltrf_83"/>
</dbReference>
<feature type="transmembrane region" description="Helical" evidence="8">
    <location>
        <begin position="194"/>
        <end position="214"/>
    </location>
</feature>
<dbReference type="Proteomes" id="UP000232883">
    <property type="component" value="Chromosome"/>
</dbReference>
<dbReference type="RefSeq" id="WP_100985947.1">
    <property type="nucleotide sequence ID" value="NZ_CP025096.1"/>
</dbReference>
<keyword evidence="2" id="KW-1003">Cell membrane</keyword>